<dbReference type="AlphaFoldDB" id="A0A0G4EZQ6"/>
<proteinExistence type="predicted"/>
<dbReference type="EMBL" id="CDMY01000349">
    <property type="protein sequence ID" value="CEM04308.1"/>
    <property type="molecule type" value="Genomic_DNA"/>
</dbReference>
<dbReference type="InParanoid" id="A0A0G4EZQ6"/>
<evidence type="ECO:0000256" key="1">
    <source>
        <dbReference type="SAM" id="MobiDB-lite"/>
    </source>
</evidence>
<protein>
    <recommendedName>
        <fullName evidence="3">Tyrosine-protein kinase ephrin type A/B receptor-like domain-containing protein</fullName>
    </recommendedName>
</protein>
<dbReference type="Pfam" id="PF07699">
    <property type="entry name" value="Ephrin_rec_like"/>
    <property type="match status" value="1"/>
</dbReference>
<dbReference type="VEuPathDB" id="CryptoDB:Vbra_14028"/>
<evidence type="ECO:0000259" key="3">
    <source>
        <dbReference type="Pfam" id="PF07699"/>
    </source>
</evidence>
<feature type="compositionally biased region" description="Acidic residues" evidence="1">
    <location>
        <begin position="381"/>
        <end position="397"/>
    </location>
</feature>
<feature type="transmembrane region" description="Helical" evidence="2">
    <location>
        <begin position="321"/>
        <end position="344"/>
    </location>
</feature>
<keyword evidence="2" id="KW-1133">Transmembrane helix</keyword>
<feature type="compositionally biased region" description="Low complexity" evidence="1">
    <location>
        <begin position="1039"/>
        <end position="1048"/>
    </location>
</feature>
<dbReference type="OrthoDB" id="432384at2759"/>
<feature type="transmembrane region" description="Helical" evidence="2">
    <location>
        <begin position="265"/>
        <end position="283"/>
    </location>
</feature>
<name>A0A0G4EZQ6_VITBC</name>
<feature type="region of interest" description="Disordered" evidence="1">
    <location>
        <begin position="604"/>
        <end position="649"/>
    </location>
</feature>
<dbReference type="Gene3D" id="2.10.50.10">
    <property type="entry name" value="Tumor Necrosis Factor Receptor, subunit A, domain 2"/>
    <property type="match status" value="1"/>
</dbReference>
<dbReference type="Proteomes" id="UP000041254">
    <property type="component" value="Unassembled WGS sequence"/>
</dbReference>
<feature type="compositionally biased region" description="Basic and acidic residues" evidence="1">
    <location>
        <begin position="615"/>
        <end position="631"/>
    </location>
</feature>
<evidence type="ECO:0000313" key="5">
    <source>
        <dbReference type="Proteomes" id="UP000041254"/>
    </source>
</evidence>
<feature type="compositionally biased region" description="Low complexity" evidence="1">
    <location>
        <begin position="540"/>
        <end position="560"/>
    </location>
</feature>
<organism evidence="4 5">
    <name type="scientific">Vitrella brassicaformis (strain CCMP3155)</name>
    <dbReference type="NCBI Taxonomy" id="1169540"/>
    <lineage>
        <taxon>Eukaryota</taxon>
        <taxon>Sar</taxon>
        <taxon>Alveolata</taxon>
        <taxon>Colpodellida</taxon>
        <taxon>Vitrellaceae</taxon>
        <taxon>Vitrella</taxon>
    </lineage>
</organism>
<dbReference type="PANTHER" id="PTHR11319">
    <property type="entry name" value="G PROTEIN-COUPLED RECEPTOR-RELATED"/>
    <property type="match status" value="1"/>
</dbReference>
<feature type="region of interest" description="Disordered" evidence="1">
    <location>
        <begin position="538"/>
        <end position="573"/>
    </location>
</feature>
<dbReference type="InterPro" id="IPR011641">
    <property type="entry name" value="Tyr-kin_ephrin_A/B_rcpt-like"/>
</dbReference>
<feature type="region of interest" description="Disordered" evidence="1">
    <location>
        <begin position="1003"/>
        <end position="1118"/>
    </location>
</feature>
<keyword evidence="5" id="KW-1185">Reference proteome</keyword>
<feature type="compositionally biased region" description="Basic and acidic residues" evidence="1">
    <location>
        <begin position="398"/>
        <end position="410"/>
    </location>
</feature>
<dbReference type="SUPFAM" id="SSF57184">
    <property type="entry name" value="Growth factor receptor domain"/>
    <property type="match status" value="1"/>
</dbReference>
<feature type="compositionally biased region" description="Polar residues" evidence="1">
    <location>
        <begin position="1003"/>
        <end position="1029"/>
    </location>
</feature>
<dbReference type="SMART" id="SM01411">
    <property type="entry name" value="Ephrin_rec_like"/>
    <property type="match status" value="2"/>
</dbReference>
<feature type="transmembrane region" description="Helical" evidence="2">
    <location>
        <begin position="794"/>
        <end position="824"/>
    </location>
</feature>
<feature type="region of interest" description="Disordered" evidence="1">
    <location>
        <begin position="1130"/>
        <end position="1184"/>
    </location>
</feature>
<gene>
    <name evidence="4" type="ORF">Vbra_14028</name>
</gene>
<dbReference type="PANTHER" id="PTHR11319:SF35">
    <property type="entry name" value="OUTER MEMBRANE PROTEIN PMPC-RELATED"/>
    <property type="match status" value="1"/>
</dbReference>
<feature type="transmembrane region" description="Helical" evidence="2">
    <location>
        <begin position="232"/>
        <end position="253"/>
    </location>
</feature>
<evidence type="ECO:0000313" key="4">
    <source>
        <dbReference type="EMBL" id="CEM04308.1"/>
    </source>
</evidence>
<sequence length="1184" mass="129794">MFVGMEQPLEGQQGCVFCQNGTFNPGDSPDGCIECPVGSFSAINETEFVALTSCQKCDFGAYASIPGSTECTRCPAGETTSLIGASSITACICSSGFYRTYKRPAIAVSNVSVSDTANGTDGTAMSVNQTAEEETGLFVKDVCLPCQKRTICNQGDDFPLIEPGWWAREFDRSKPFQQAELYMCIPREACPGNQSNACEDNREDLVCGKCRQGHFAPYRHSGKCFDCGSTNLAGPAFLVIFSMPVFTFFFMWVATSPRFKKGNGLLLIFVFLQEVAVINSFNLRLPKNVQIFFGACEIFLFTPIAFRLNCVGLDAFEEQQYFALFLPVVFVLTVLTLFGVSQLIPPIAQLLEEFIDRKTREEQGQLFGDRPLPAIESSSADNEELSDSEDENDEADDLRESPDPSEDGNRRGGNNMRVEGAASDGALANAQTGSMPGPAVPSLSLPPRTVAKSGSSIPAKYFHHQNESTGVVFASTQFRLFGIKTIRAPSPSCLSPDEEPEAAASSASPPPPPLPLPSSSSSNYTDAFEALQSFPSHAATGTKTTTNFNPTNTNTNTNNTYSDLFTPRSVGGNKAMVSPRFAASQRKMSGGPPSQPETALHIASATDQEAEEGDASGRRQEERDEEHKAGFCDEEGPGPPSAESCGDQDNRETIAEGTSKQKVKQLAFMSFPVMSSIGRLPHQAVLKIQHSLHNLAETAKKMLAPRPAPNVELKPLRSIIISTRLFSLTLRPLPLSTVYATILTVFTTFFIAFCRMTFVAIDCYKHPTGEWSVLEYPYILCGGASESADRWRAFLWMTALAILIYVAGTYVVVVRFAILLHYRWCDRGFVSFYGALMDKYASGKVWWAVVWITRNLLIALSTTVLPKQGMYQLQWITCIIVAYLVLLQFNDPWRRKKDVYLDRWLSIFYLHILTLVALHIDQDEDRFSSTNNIFLFVEVIGILLFIFFSIILVAIRRMPGTGGFWTALMSVLIDRGDPIPSSKSSKTSFWNLRVNQYNNYTTSIPTGATPSQGNDAESNGSNYSNSSVDPSGRPRRAYRYAYNTARPPKSASTATGGHQGTMHHRQSKKLSTASHLGGAQQPAVDRSLPPQPPLSLYHPSPSSHRPSTLMQDERPSATHTQLGLLYSSGQTNTASMANNAGDETERERQTANERGALIDGLSFLPPSYPSAPALKPQVDYGADK</sequence>
<keyword evidence="2" id="KW-0812">Transmembrane</keyword>
<dbReference type="InterPro" id="IPR009030">
    <property type="entry name" value="Growth_fac_rcpt_cys_sf"/>
</dbReference>
<feature type="transmembrane region" description="Helical" evidence="2">
    <location>
        <begin position="289"/>
        <end position="309"/>
    </location>
</feature>
<feature type="compositionally biased region" description="Low complexity" evidence="1">
    <location>
        <begin position="1094"/>
        <end position="1107"/>
    </location>
</feature>
<evidence type="ECO:0000256" key="2">
    <source>
        <dbReference type="SAM" id="Phobius"/>
    </source>
</evidence>
<accession>A0A0G4EZQ6</accession>
<feature type="region of interest" description="Disordered" evidence="1">
    <location>
        <begin position="491"/>
        <end position="525"/>
    </location>
</feature>
<keyword evidence="2" id="KW-0472">Membrane</keyword>
<feature type="region of interest" description="Disordered" evidence="1">
    <location>
        <begin position="365"/>
        <end position="454"/>
    </location>
</feature>
<feature type="transmembrane region" description="Helical" evidence="2">
    <location>
        <begin position="901"/>
        <end position="920"/>
    </location>
</feature>
<reference evidence="4 5" key="1">
    <citation type="submission" date="2014-11" db="EMBL/GenBank/DDBJ databases">
        <authorList>
            <person name="Zhu J."/>
            <person name="Qi W."/>
            <person name="Song R."/>
        </authorList>
    </citation>
    <scope>NUCLEOTIDE SEQUENCE [LARGE SCALE GENOMIC DNA]</scope>
</reference>
<feature type="transmembrane region" description="Helical" evidence="2">
    <location>
        <begin position="932"/>
        <end position="955"/>
    </location>
</feature>
<feature type="domain" description="Tyrosine-protein kinase ephrin type A/B receptor-like" evidence="3">
    <location>
        <begin position="51"/>
        <end position="91"/>
    </location>
</feature>
<feature type="transmembrane region" description="Helical" evidence="2">
    <location>
        <begin position="871"/>
        <end position="889"/>
    </location>
</feature>